<dbReference type="AlphaFoldDB" id="A0A533Q6F4"/>
<protein>
    <submittedName>
        <fullName evidence="1">Uncharacterized protein</fullName>
    </submittedName>
</protein>
<organism evidence="1 2">
    <name type="scientific">Candidatus Jettenia ecosi</name>
    <dbReference type="NCBI Taxonomy" id="2494326"/>
    <lineage>
        <taxon>Bacteria</taxon>
        <taxon>Pseudomonadati</taxon>
        <taxon>Planctomycetota</taxon>
        <taxon>Candidatus Brocadiia</taxon>
        <taxon>Candidatus Brocadiales</taxon>
        <taxon>Candidatus Brocadiaceae</taxon>
        <taxon>Candidatus Jettenia</taxon>
    </lineage>
</organism>
<reference evidence="1 2" key="1">
    <citation type="submission" date="2019-04" db="EMBL/GenBank/DDBJ databases">
        <title>Genome of a novel bacterium Candidatus Jettenia ecosi reconstructed from metagenome of an anammox bioreactor.</title>
        <authorList>
            <person name="Mardanov A.V."/>
            <person name="Beletsky A.V."/>
            <person name="Ravin N.V."/>
            <person name="Botchkova E.A."/>
            <person name="Litti Y.V."/>
            <person name="Nozhevnikova A.N."/>
        </authorList>
    </citation>
    <scope>NUCLEOTIDE SEQUENCE [LARGE SCALE GENOMIC DNA]</scope>
    <source>
        <strain evidence="1">J2</strain>
    </source>
</reference>
<evidence type="ECO:0000313" key="1">
    <source>
        <dbReference type="EMBL" id="TLD40115.1"/>
    </source>
</evidence>
<proteinExistence type="predicted"/>
<gene>
    <name evidence="1" type="ORF">JETT_3625</name>
</gene>
<sequence length="38" mass="4264">MFIEKYDIQDLSPIGAAGETQKHHTAPMELDCGRMICL</sequence>
<dbReference type="EMBL" id="SULG01000131">
    <property type="protein sequence ID" value="TLD40115.1"/>
    <property type="molecule type" value="Genomic_DNA"/>
</dbReference>
<dbReference type="Proteomes" id="UP000319783">
    <property type="component" value="Unassembled WGS sequence"/>
</dbReference>
<name>A0A533Q6F4_9BACT</name>
<comment type="caution">
    <text evidence="1">The sequence shown here is derived from an EMBL/GenBank/DDBJ whole genome shotgun (WGS) entry which is preliminary data.</text>
</comment>
<accession>A0A533Q6F4</accession>
<evidence type="ECO:0000313" key="2">
    <source>
        <dbReference type="Proteomes" id="UP000319783"/>
    </source>
</evidence>